<accession>A0A0J8B8I6</accession>
<reference evidence="1 2" key="1">
    <citation type="journal article" date="2014" name="Nature">
        <title>The genome of the recently domesticated crop plant sugar beet (Beta vulgaris).</title>
        <authorList>
            <person name="Dohm J.C."/>
            <person name="Minoche A.E."/>
            <person name="Holtgrawe D."/>
            <person name="Capella-Gutierrez S."/>
            <person name="Zakrzewski F."/>
            <person name="Tafer H."/>
            <person name="Rupp O."/>
            <person name="Sorensen T.R."/>
            <person name="Stracke R."/>
            <person name="Reinhardt R."/>
            <person name="Goesmann A."/>
            <person name="Kraft T."/>
            <person name="Schulz B."/>
            <person name="Stadler P.F."/>
            <person name="Schmidt T."/>
            <person name="Gabaldon T."/>
            <person name="Lehrach H."/>
            <person name="Weisshaar B."/>
            <person name="Himmelbauer H."/>
        </authorList>
    </citation>
    <scope>NUCLEOTIDE SEQUENCE [LARGE SCALE GENOMIC DNA]</scope>
    <source>
        <tissue evidence="1">Taproot</tissue>
    </source>
</reference>
<name>A0A0J8B8I6_BETVV</name>
<gene>
    <name evidence="1" type="ORF">BVRB_000020</name>
</gene>
<dbReference type="AlphaFoldDB" id="A0A0J8B8I6"/>
<evidence type="ECO:0000313" key="1">
    <source>
        <dbReference type="EMBL" id="KMS96288.1"/>
    </source>
</evidence>
<sequence>MSGVIPRGSFRCLSQRHASLGSQQLYLVLVPFPAVAKEQFYTTFHIVSHLNPS</sequence>
<dbReference type="Proteomes" id="UP000035740">
    <property type="component" value="Unassembled WGS sequence"/>
</dbReference>
<dbReference type="Gramene" id="KMS96288">
    <property type="protein sequence ID" value="KMS96288"/>
    <property type="gene ID" value="BVRB_000020"/>
</dbReference>
<dbReference type="EMBL" id="KQ090393">
    <property type="protein sequence ID" value="KMS96288.1"/>
    <property type="molecule type" value="Genomic_DNA"/>
</dbReference>
<proteinExistence type="predicted"/>
<keyword evidence="2" id="KW-1185">Reference proteome</keyword>
<protein>
    <submittedName>
        <fullName evidence="1">Uncharacterized protein</fullName>
    </submittedName>
</protein>
<organism evidence="1 2">
    <name type="scientific">Beta vulgaris subsp. vulgaris</name>
    <name type="common">Beet</name>
    <dbReference type="NCBI Taxonomy" id="3555"/>
    <lineage>
        <taxon>Eukaryota</taxon>
        <taxon>Viridiplantae</taxon>
        <taxon>Streptophyta</taxon>
        <taxon>Embryophyta</taxon>
        <taxon>Tracheophyta</taxon>
        <taxon>Spermatophyta</taxon>
        <taxon>Magnoliopsida</taxon>
        <taxon>eudicotyledons</taxon>
        <taxon>Gunneridae</taxon>
        <taxon>Pentapetalae</taxon>
        <taxon>Caryophyllales</taxon>
        <taxon>Chenopodiaceae</taxon>
        <taxon>Betoideae</taxon>
        <taxon>Beta</taxon>
    </lineage>
</organism>
<evidence type="ECO:0000313" key="2">
    <source>
        <dbReference type="Proteomes" id="UP000035740"/>
    </source>
</evidence>